<dbReference type="Proteomes" id="UP000198210">
    <property type="component" value="Chromosome I"/>
</dbReference>
<dbReference type="Gene3D" id="3.30.750.24">
    <property type="entry name" value="STAS domain"/>
    <property type="match status" value="1"/>
</dbReference>
<dbReference type="PROSITE" id="PS50801">
    <property type="entry name" value="STAS"/>
    <property type="match status" value="1"/>
</dbReference>
<dbReference type="AlphaFoldDB" id="A0A1C5H7E8"/>
<dbReference type="PANTHER" id="PTHR43156:SF2">
    <property type="entry name" value="STAGE II SPORULATION PROTEIN E"/>
    <property type="match status" value="1"/>
</dbReference>
<dbReference type="Pfam" id="PF07228">
    <property type="entry name" value="SpoIIE"/>
    <property type="match status" value="1"/>
</dbReference>
<name>A0A1C5H7E8_9ACTN</name>
<dbReference type="Gene3D" id="3.60.40.10">
    <property type="entry name" value="PPM-type phosphatase domain"/>
    <property type="match status" value="1"/>
</dbReference>
<sequence length="691" mass="71862">MGAGRAGAVASPARGDDLVEPHEHWSSGDPQAVLDAFEQLPGFVWVFEGPELRVAAANPAVRAAVGDRIHLLGEPFRRAVPELAGQQIFELLDQALAGIRSHGYEQRVLTDRSGDGRLTEAFYTFDMAPWRNPDGSVRGVIVQAVDASGVVATRRAVEAAAARAESRYRQAVGLILELQRSLLPDALPVLPRVQVAAQYLVAGSELVAGGDWFDAVPLPDGRLALTVGDVVGHGAAAAAAMGQLRTVVRQALQSGDGLSQALDALNRFAAHSAATRAATSCLAVLDARTGVLEVASHGHPAPLVLGADGDSRFLPLVPARPLGTGPDPAPVHTCRLTGGDVLLMFTDGLIERPRQSLDESAGALATAAGAARRGLLAEGSTLPDRLPDLLCTLVTERLAMAEGGFNDDCTLLAAHLLPEPIASLRLTLPADPAALRPMRRQVTGWLEHAGVDPDDTVDLVHAVGEAATNAIDHAYPEGGPADFTVEADLDDQGVVRVTCADRGRWRPPVHDPGGRGRGLTMIRGLVDRAEVRHTDAGTTVRMRHRVGRATSVTAAAAGQVSGPHKRDVGADEFGLTFVHTPAGRLLYVRGPVDLATGAQLRAAILRAGRGGTLPLTVDLTAVTHLTSTGVQILHELSGNVTGLRVAAAPGAPARAVLRLTALDHLLTDADAATADVDADTGADANAGPDAG</sequence>
<evidence type="ECO:0000313" key="5">
    <source>
        <dbReference type="Proteomes" id="UP000198210"/>
    </source>
</evidence>
<keyword evidence="1" id="KW-0378">Hydrolase</keyword>
<dbReference type="Gene3D" id="3.30.565.10">
    <property type="entry name" value="Histidine kinase-like ATPase, C-terminal domain"/>
    <property type="match status" value="1"/>
</dbReference>
<dbReference type="EMBL" id="LT607751">
    <property type="protein sequence ID" value="SCG41924.1"/>
    <property type="molecule type" value="Genomic_DNA"/>
</dbReference>
<dbReference type="InterPro" id="IPR036457">
    <property type="entry name" value="PPM-type-like_dom_sf"/>
</dbReference>
<organism evidence="4 5">
    <name type="scientific">Micromonospora siamensis</name>
    <dbReference type="NCBI Taxonomy" id="299152"/>
    <lineage>
        <taxon>Bacteria</taxon>
        <taxon>Bacillati</taxon>
        <taxon>Actinomycetota</taxon>
        <taxon>Actinomycetes</taxon>
        <taxon>Micromonosporales</taxon>
        <taxon>Micromonosporaceae</taxon>
        <taxon>Micromonospora</taxon>
    </lineage>
</organism>
<gene>
    <name evidence="4" type="ORF">GA0074704_1194</name>
</gene>
<dbReference type="InterPro" id="IPR052016">
    <property type="entry name" value="Bact_Sigma-Reg"/>
</dbReference>
<accession>A0A1C5H7E8</accession>
<dbReference type="PANTHER" id="PTHR43156">
    <property type="entry name" value="STAGE II SPORULATION PROTEIN E-RELATED"/>
    <property type="match status" value="1"/>
</dbReference>
<dbReference type="InterPro" id="IPR003594">
    <property type="entry name" value="HATPase_dom"/>
</dbReference>
<dbReference type="SUPFAM" id="SSF55874">
    <property type="entry name" value="ATPase domain of HSP90 chaperone/DNA topoisomerase II/histidine kinase"/>
    <property type="match status" value="1"/>
</dbReference>
<evidence type="ECO:0000259" key="3">
    <source>
        <dbReference type="PROSITE" id="PS50801"/>
    </source>
</evidence>
<dbReference type="GO" id="GO:0016791">
    <property type="term" value="F:phosphatase activity"/>
    <property type="evidence" value="ECO:0007669"/>
    <property type="project" value="TreeGrafter"/>
</dbReference>
<dbReference type="RefSeq" id="WP_088969565.1">
    <property type="nucleotide sequence ID" value="NZ_JBHLYF010000014.1"/>
</dbReference>
<evidence type="ECO:0000313" key="4">
    <source>
        <dbReference type="EMBL" id="SCG41924.1"/>
    </source>
</evidence>
<evidence type="ECO:0000256" key="2">
    <source>
        <dbReference type="SAM" id="MobiDB-lite"/>
    </source>
</evidence>
<dbReference type="CDD" id="cd16936">
    <property type="entry name" value="HATPase_RsbW-like"/>
    <property type="match status" value="1"/>
</dbReference>
<keyword evidence="5" id="KW-1185">Reference proteome</keyword>
<dbReference type="InterPro" id="IPR013656">
    <property type="entry name" value="PAS_4"/>
</dbReference>
<protein>
    <submittedName>
        <fullName evidence="4">Serine phosphatase RsbU, regulator of sigma subunit</fullName>
    </submittedName>
</protein>
<feature type="region of interest" description="Disordered" evidence="2">
    <location>
        <begin position="1"/>
        <end position="27"/>
    </location>
</feature>
<dbReference type="SUPFAM" id="SSF52091">
    <property type="entry name" value="SpoIIaa-like"/>
    <property type="match status" value="1"/>
</dbReference>
<dbReference type="Pfam" id="PF08448">
    <property type="entry name" value="PAS_4"/>
    <property type="match status" value="1"/>
</dbReference>
<feature type="domain" description="STAS" evidence="3">
    <location>
        <begin position="585"/>
        <end position="636"/>
    </location>
</feature>
<dbReference type="SUPFAM" id="SSF81606">
    <property type="entry name" value="PP2C-like"/>
    <property type="match status" value="1"/>
</dbReference>
<proteinExistence type="predicted"/>
<dbReference type="InterPro" id="IPR036513">
    <property type="entry name" value="STAS_dom_sf"/>
</dbReference>
<dbReference type="Gene3D" id="3.30.450.20">
    <property type="entry name" value="PAS domain"/>
    <property type="match status" value="1"/>
</dbReference>
<dbReference type="InterPro" id="IPR002645">
    <property type="entry name" value="STAS_dom"/>
</dbReference>
<feature type="compositionally biased region" description="Basic and acidic residues" evidence="2">
    <location>
        <begin position="14"/>
        <end position="26"/>
    </location>
</feature>
<dbReference type="InterPro" id="IPR001932">
    <property type="entry name" value="PPM-type_phosphatase-like_dom"/>
</dbReference>
<dbReference type="SMART" id="SM00331">
    <property type="entry name" value="PP2C_SIG"/>
    <property type="match status" value="1"/>
</dbReference>
<reference evidence="4 5" key="1">
    <citation type="submission" date="2016-06" db="EMBL/GenBank/DDBJ databases">
        <authorList>
            <person name="Kjaerup R.B."/>
            <person name="Dalgaard T.S."/>
            <person name="Juul-Madsen H.R."/>
        </authorList>
    </citation>
    <scope>NUCLEOTIDE SEQUENCE [LARGE SCALE GENOMIC DNA]</scope>
    <source>
        <strain evidence="4 5">DSM 45097</strain>
    </source>
</reference>
<evidence type="ECO:0000256" key="1">
    <source>
        <dbReference type="ARBA" id="ARBA00022801"/>
    </source>
</evidence>
<dbReference type="Pfam" id="PF13581">
    <property type="entry name" value="HATPase_c_2"/>
    <property type="match status" value="1"/>
</dbReference>
<dbReference type="InterPro" id="IPR036890">
    <property type="entry name" value="HATPase_C_sf"/>
</dbReference>